<gene>
    <name evidence="2" type="ORF">SKAU_G00177200</name>
</gene>
<feature type="compositionally biased region" description="Polar residues" evidence="1">
    <location>
        <begin position="10"/>
        <end position="27"/>
    </location>
</feature>
<proteinExistence type="predicted"/>
<comment type="caution">
    <text evidence="2">The sequence shown here is derived from an EMBL/GenBank/DDBJ whole genome shotgun (WGS) entry which is preliminary data.</text>
</comment>
<sequence length="124" mass="13603">MSRIPPRNGDTLSLCGSQNRLAVSPSGQRAEPPAWPGDSVDDRRESDLVHTEVSGSEEKGRGRRARPAKSHGEVQHRRSGCQATFNAHHSSEMTPLPAAALAPWCPFVFLFQSALLWCHGVHLR</sequence>
<evidence type="ECO:0000313" key="3">
    <source>
        <dbReference type="Proteomes" id="UP001152622"/>
    </source>
</evidence>
<name>A0A9Q1FLL0_SYNKA</name>
<evidence type="ECO:0000256" key="1">
    <source>
        <dbReference type="SAM" id="MobiDB-lite"/>
    </source>
</evidence>
<dbReference type="AlphaFoldDB" id="A0A9Q1FLL0"/>
<dbReference type="Proteomes" id="UP001152622">
    <property type="component" value="Chromosome 5"/>
</dbReference>
<evidence type="ECO:0000313" key="2">
    <source>
        <dbReference type="EMBL" id="KAJ8361195.1"/>
    </source>
</evidence>
<keyword evidence="3" id="KW-1185">Reference proteome</keyword>
<reference evidence="2" key="1">
    <citation type="journal article" date="2023" name="Science">
        <title>Genome structures resolve the early diversification of teleost fishes.</title>
        <authorList>
            <person name="Parey E."/>
            <person name="Louis A."/>
            <person name="Montfort J."/>
            <person name="Bouchez O."/>
            <person name="Roques C."/>
            <person name="Iampietro C."/>
            <person name="Lluch J."/>
            <person name="Castinel A."/>
            <person name="Donnadieu C."/>
            <person name="Desvignes T."/>
            <person name="Floi Bucao C."/>
            <person name="Jouanno E."/>
            <person name="Wen M."/>
            <person name="Mejri S."/>
            <person name="Dirks R."/>
            <person name="Jansen H."/>
            <person name="Henkel C."/>
            <person name="Chen W.J."/>
            <person name="Zahm M."/>
            <person name="Cabau C."/>
            <person name="Klopp C."/>
            <person name="Thompson A.W."/>
            <person name="Robinson-Rechavi M."/>
            <person name="Braasch I."/>
            <person name="Lecointre G."/>
            <person name="Bobe J."/>
            <person name="Postlethwait J.H."/>
            <person name="Berthelot C."/>
            <person name="Roest Crollius H."/>
            <person name="Guiguen Y."/>
        </authorList>
    </citation>
    <scope>NUCLEOTIDE SEQUENCE</scope>
    <source>
        <strain evidence="2">WJC10195</strain>
    </source>
</reference>
<dbReference type="EMBL" id="JAINUF010000005">
    <property type="protein sequence ID" value="KAJ8361195.1"/>
    <property type="molecule type" value="Genomic_DNA"/>
</dbReference>
<feature type="compositionally biased region" description="Basic and acidic residues" evidence="1">
    <location>
        <begin position="40"/>
        <end position="60"/>
    </location>
</feature>
<feature type="region of interest" description="Disordered" evidence="1">
    <location>
        <begin position="1"/>
        <end position="86"/>
    </location>
</feature>
<protein>
    <submittedName>
        <fullName evidence="2">Uncharacterized protein</fullName>
    </submittedName>
</protein>
<organism evidence="2 3">
    <name type="scientific">Synaphobranchus kaupii</name>
    <name type="common">Kaup's arrowtooth eel</name>
    <dbReference type="NCBI Taxonomy" id="118154"/>
    <lineage>
        <taxon>Eukaryota</taxon>
        <taxon>Metazoa</taxon>
        <taxon>Chordata</taxon>
        <taxon>Craniata</taxon>
        <taxon>Vertebrata</taxon>
        <taxon>Euteleostomi</taxon>
        <taxon>Actinopterygii</taxon>
        <taxon>Neopterygii</taxon>
        <taxon>Teleostei</taxon>
        <taxon>Anguilliformes</taxon>
        <taxon>Synaphobranchidae</taxon>
        <taxon>Synaphobranchus</taxon>
    </lineage>
</organism>
<accession>A0A9Q1FLL0</accession>